<protein>
    <recommendedName>
        <fullName evidence="4">DUF1616 domain-containing protein</fullName>
    </recommendedName>
</protein>
<evidence type="ECO:0008006" key="4">
    <source>
        <dbReference type="Google" id="ProtNLM"/>
    </source>
</evidence>
<dbReference type="Proteomes" id="UP000033038">
    <property type="component" value="Chromosome"/>
</dbReference>
<feature type="transmembrane region" description="Helical" evidence="1">
    <location>
        <begin position="138"/>
        <end position="162"/>
    </location>
</feature>
<dbReference type="RefSeq" id="WP_011305255.1">
    <property type="nucleotide sequence ID" value="NZ_CP009526.1"/>
</dbReference>
<keyword evidence="1" id="KW-0472">Membrane</keyword>
<accession>A0A0E3QHC4</accession>
<dbReference type="EMBL" id="CP009526">
    <property type="protein sequence ID" value="AKB50033.1"/>
    <property type="molecule type" value="Genomic_DNA"/>
</dbReference>
<evidence type="ECO:0000256" key="1">
    <source>
        <dbReference type="SAM" id="Phobius"/>
    </source>
</evidence>
<organism evidence="2 3">
    <name type="scientific">Methanosarcina barkeri str. Wiesmoor</name>
    <dbReference type="NCBI Taxonomy" id="1434109"/>
    <lineage>
        <taxon>Archaea</taxon>
        <taxon>Methanobacteriati</taxon>
        <taxon>Methanobacteriota</taxon>
        <taxon>Stenosarchaea group</taxon>
        <taxon>Methanomicrobia</taxon>
        <taxon>Methanosarcinales</taxon>
        <taxon>Methanosarcinaceae</taxon>
        <taxon>Methanosarcina</taxon>
    </lineage>
</organism>
<dbReference type="HOGENOM" id="CLU_971836_0_0_2"/>
<dbReference type="PATRIC" id="fig|1434109.4.peg.958"/>
<dbReference type="KEGG" id="mbw:MSBRW_0780"/>
<feature type="transmembrane region" description="Helical" evidence="1">
    <location>
        <begin position="26"/>
        <end position="50"/>
    </location>
</feature>
<keyword evidence="1" id="KW-0812">Transmembrane</keyword>
<sequence length="286" mass="32446">MDITPTLDEITRCINYFLTFPIPEKLYLFLGIWYPYLITFLLIAIVFYFIKRSLTFRYYIDGDYIILKIVFVFLLASVVFVPLCGMNLLMPNIPWAIIFTFGFLLLTIFLIIFSFFYHGIIPDYFHLSEDKPLFIHDIFIPIAKVTSLLFVFCLILSGVLAITSYDGTLKIGHISYDTDSEYKIGHLVDIPVKMGGPDTGLLITLSSEKPGTLKGISSLNLSSSDSNNQINNTLKSNGCLTGKAIDAGEYKIDINTTSLDPGYYNLRLENAKYKQINSVKTFYLSK</sequence>
<reference evidence="2 3" key="1">
    <citation type="submission" date="2014-07" db="EMBL/GenBank/DDBJ databases">
        <title>Methanogenic archaea and the global carbon cycle.</title>
        <authorList>
            <person name="Henriksen J.R."/>
            <person name="Luke J."/>
            <person name="Reinhart S."/>
            <person name="Benedict M.N."/>
            <person name="Youngblut N.D."/>
            <person name="Metcalf M.E."/>
            <person name="Whitaker R.J."/>
            <person name="Metcalf W.W."/>
        </authorList>
    </citation>
    <scope>NUCLEOTIDE SEQUENCE [LARGE SCALE GENOMIC DNA]</scope>
    <source>
        <strain evidence="2 3">Wiesmoor</strain>
    </source>
</reference>
<keyword evidence="1" id="KW-1133">Transmembrane helix</keyword>
<proteinExistence type="predicted"/>
<dbReference type="AlphaFoldDB" id="A0A0E3QHC4"/>
<evidence type="ECO:0000313" key="2">
    <source>
        <dbReference type="EMBL" id="AKB50033.1"/>
    </source>
</evidence>
<dbReference type="GeneID" id="24822211"/>
<name>A0A0E3QHC4_METBA</name>
<feature type="transmembrane region" description="Helical" evidence="1">
    <location>
        <begin position="95"/>
        <end position="117"/>
    </location>
</feature>
<gene>
    <name evidence="2" type="ORF">MSBRW_0780</name>
</gene>
<feature type="transmembrane region" description="Helical" evidence="1">
    <location>
        <begin position="62"/>
        <end position="83"/>
    </location>
</feature>
<evidence type="ECO:0000313" key="3">
    <source>
        <dbReference type="Proteomes" id="UP000033038"/>
    </source>
</evidence>